<keyword evidence="1" id="KW-0175">Coiled coil</keyword>
<comment type="caution">
    <text evidence="3">The sequence shown here is derived from an EMBL/GenBank/DDBJ whole genome shotgun (WGS) entry which is preliminary data.</text>
</comment>
<dbReference type="Proteomes" id="UP000460298">
    <property type="component" value="Unassembled WGS sequence"/>
</dbReference>
<evidence type="ECO:0000313" key="4">
    <source>
        <dbReference type="Proteomes" id="UP000460298"/>
    </source>
</evidence>
<protein>
    <recommendedName>
        <fullName evidence="5">6-bladed beta-propeller</fullName>
    </recommendedName>
</protein>
<reference evidence="3 4" key="1">
    <citation type="submission" date="2019-10" db="EMBL/GenBank/DDBJ databases">
        <title>Extracellular Electron Transfer in a Candidatus Methanoperedens spp. Enrichment Culture.</title>
        <authorList>
            <person name="Berger S."/>
            <person name="Rangel Shaw D."/>
            <person name="Berben T."/>
            <person name="In 'T Zandt M."/>
            <person name="Frank J."/>
            <person name="Reimann J."/>
            <person name="Jetten M.S.M."/>
            <person name="Welte C.U."/>
        </authorList>
    </citation>
    <scope>NUCLEOTIDE SEQUENCE [LARGE SCALE GENOMIC DNA]</scope>
    <source>
        <strain evidence="3">SB12</strain>
    </source>
</reference>
<feature type="signal peptide" evidence="2">
    <location>
        <begin position="1"/>
        <end position="20"/>
    </location>
</feature>
<evidence type="ECO:0000313" key="3">
    <source>
        <dbReference type="EMBL" id="KAB2928526.1"/>
    </source>
</evidence>
<dbReference type="InterPro" id="IPR011042">
    <property type="entry name" value="6-blade_b-propeller_TolB-like"/>
</dbReference>
<dbReference type="EMBL" id="WBUI01000048">
    <property type="protein sequence ID" value="KAB2928526.1"/>
    <property type="molecule type" value="Genomic_DNA"/>
</dbReference>
<feature type="chain" id="PRO_5032746281" description="6-bladed beta-propeller" evidence="2">
    <location>
        <begin position="21"/>
        <end position="429"/>
    </location>
</feature>
<gene>
    <name evidence="3" type="ORF">F9K24_21805</name>
</gene>
<evidence type="ECO:0000256" key="1">
    <source>
        <dbReference type="SAM" id="Coils"/>
    </source>
</evidence>
<dbReference type="AlphaFoldDB" id="A0A833GWR5"/>
<evidence type="ECO:0000256" key="2">
    <source>
        <dbReference type="SAM" id="SignalP"/>
    </source>
</evidence>
<proteinExistence type="predicted"/>
<feature type="coiled-coil region" evidence="1">
    <location>
        <begin position="286"/>
        <end position="313"/>
    </location>
</feature>
<evidence type="ECO:0008006" key="5">
    <source>
        <dbReference type="Google" id="ProtNLM"/>
    </source>
</evidence>
<sequence>MKRIQFTLLIVAFLAPALNAQSLADLYKSNEIRLTPDPAYAANADWPAIFHDYEHKDNGRSTGENKSLVVAPDGSLFVSHRTRHALSRFDPQGRYSGDFGKKGGKSQADFIYMPSVQGIMDGKYVYTTAVDGRMHFFDLKGNWFKTLKLSYMPLHSVPLKGGKIAVLGYVPYKGSQARIMVALLNVADGKEKIIRSELQPYATQKKIVIDPYFYKDENGKEQRIGNWITTSLPMTDPSFYRLRMEVNKSGNLVTANPATGEIITYDPNGKIISQFTTELTAEKITAEDREEYYQKALEHLKKLEKDAESIAQHKEYWNHYLAQYRQQLSKFRDPANYPDQLPGFSELIIDSDDNLLLFRFTREKGSNQFDVYTFSNQGKKIGTSRFTAEGYQLRITPSAFRFHKGSIYALTKDKNNVLKIEKFNLSANQ</sequence>
<accession>A0A833GWR5</accession>
<organism evidence="3 4">
    <name type="scientific">Leptonema illini</name>
    <dbReference type="NCBI Taxonomy" id="183"/>
    <lineage>
        <taxon>Bacteria</taxon>
        <taxon>Pseudomonadati</taxon>
        <taxon>Spirochaetota</taxon>
        <taxon>Spirochaetia</taxon>
        <taxon>Leptospirales</taxon>
        <taxon>Leptospiraceae</taxon>
        <taxon>Leptonema</taxon>
    </lineage>
</organism>
<dbReference type="Gene3D" id="2.120.10.30">
    <property type="entry name" value="TolB, C-terminal domain"/>
    <property type="match status" value="1"/>
</dbReference>
<dbReference type="SUPFAM" id="SSF101898">
    <property type="entry name" value="NHL repeat"/>
    <property type="match status" value="1"/>
</dbReference>
<name>A0A833GWR5_9LEPT</name>
<keyword evidence="2" id="KW-0732">Signal</keyword>